<comment type="caution">
    <text evidence="1">The sequence shown here is derived from an EMBL/GenBank/DDBJ whole genome shotgun (WGS) entry which is preliminary data.</text>
</comment>
<dbReference type="EMBL" id="JAVDQY010000002">
    <property type="protein sequence ID" value="MDR6526889.1"/>
    <property type="molecule type" value="Genomic_DNA"/>
</dbReference>
<reference evidence="1" key="1">
    <citation type="submission" date="2023-07" db="EMBL/GenBank/DDBJ databases">
        <title>Sorghum-associated microbial communities from plants grown in Nebraska, USA.</title>
        <authorList>
            <person name="Schachtman D."/>
        </authorList>
    </citation>
    <scope>NUCLEOTIDE SEQUENCE</scope>
    <source>
        <strain evidence="1">DS2360</strain>
    </source>
</reference>
<dbReference type="AlphaFoldDB" id="A0AAE3YAM2"/>
<sequence length="30" mass="3474">MMDSLDYNKIFAFKTKQLAITIIKELSTPL</sequence>
<name>A0AAE3YAM2_9FLAO</name>
<gene>
    <name evidence="1" type="ORF">J2787_002269</name>
</gene>
<dbReference type="Proteomes" id="UP001184861">
    <property type="component" value="Unassembled WGS sequence"/>
</dbReference>
<organism evidence="1 2">
    <name type="scientific">Chryseobacterium rhizosphaerae</name>
    <dbReference type="NCBI Taxonomy" id="395937"/>
    <lineage>
        <taxon>Bacteria</taxon>
        <taxon>Pseudomonadati</taxon>
        <taxon>Bacteroidota</taxon>
        <taxon>Flavobacteriia</taxon>
        <taxon>Flavobacteriales</taxon>
        <taxon>Weeksellaceae</taxon>
        <taxon>Chryseobacterium group</taxon>
        <taxon>Chryseobacterium</taxon>
    </lineage>
</organism>
<evidence type="ECO:0000313" key="2">
    <source>
        <dbReference type="Proteomes" id="UP001184861"/>
    </source>
</evidence>
<evidence type="ECO:0000313" key="1">
    <source>
        <dbReference type="EMBL" id="MDR6526889.1"/>
    </source>
</evidence>
<accession>A0AAE3YAM2</accession>
<protein>
    <submittedName>
        <fullName evidence="1">Uncharacterized protein</fullName>
    </submittedName>
</protein>
<proteinExistence type="predicted"/>